<accession>A0AAW1GXA0</accession>
<evidence type="ECO:0000256" key="1">
    <source>
        <dbReference type="ARBA" id="ARBA00006974"/>
    </source>
</evidence>
<dbReference type="AlphaFoldDB" id="A0AAW1GXA0"/>
<name>A0AAW1GXA0_SAPOF</name>
<evidence type="ECO:0000313" key="2">
    <source>
        <dbReference type="EMBL" id="KAK9667186.1"/>
    </source>
</evidence>
<keyword evidence="3" id="KW-1185">Reference proteome</keyword>
<dbReference type="Proteomes" id="UP001443914">
    <property type="component" value="Unassembled WGS sequence"/>
</dbReference>
<comment type="caution">
    <text evidence="2">The sequence shown here is derived from an EMBL/GenBank/DDBJ whole genome shotgun (WGS) entry which is preliminary data.</text>
</comment>
<dbReference type="GO" id="GO:0009733">
    <property type="term" value="P:response to auxin"/>
    <property type="evidence" value="ECO:0007669"/>
    <property type="project" value="InterPro"/>
</dbReference>
<comment type="similarity">
    <text evidence="1">Belongs to the ARG7 family.</text>
</comment>
<dbReference type="InterPro" id="IPR003676">
    <property type="entry name" value="SAUR_fam"/>
</dbReference>
<sequence>MRMIKLVDMFRQTKQLIQRRLVFSTRQQFSYQKLTSVQVPRGHFAIYVENDDDDHKKRFVVPISYLKHPLFQELLRSAAEEFGYNQGLIIPCTEYYFLDLISQLN</sequence>
<dbReference type="EMBL" id="JBDFQZ010000014">
    <property type="protein sequence ID" value="KAK9667186.1"/>
    <property type="molecule type" value="Genomic_DNA"/>
</dbReference>
<dbReference type="PANTHER" id="PTHR31929">
    <property type="entry name" value="SAUR-LIKE AUXIN-RESPONSIVE PROTEIN FAMILY-RELATED"/>
    <property type="match status" value="1"/>
</dbReference>
<gene>
    <name evidence="2" type="ORF">RND81_14G239400</name>
</gene>
<reference evidence="2" key="1">
    <citation type="submission" date="2024-03" db="EMBL/GenBank/DDBJ databases">
        <title>WGS assembly of Saponaria officinalis var. Norfolk2.</title>
        <authorList>
            <person name="Jenkins J."/>
            <person name="Shu S."/>
            <person name="Grimwood J."/>
            <person name="Barry K."/>
            <person name="Goodstein D."/>
            <person name="Schmutz J."/>
            <person name="Leebens-Mack J."/>
            <person name="Osbourn A."/>
        </authorList>
    </citation>
    <scope>NUCLEOTIDE SEQUENCE [LARGE SCALE GENOMIC DNA]</scope>
    <source>
        <strain evidence="2">JIC</strain>
    </source>
</reference>
<protein>
    <submittedName>
        <fullName evidence="2">Uncharacterized protein</fullName>
    </submittedName>
</protein>
<proteinExistence type="inferred from homology"/>
<dbReference type="Pfam" id="PF02519">
    <property type="entry name" value="Auxin_inducible"/>
    <property type="match status" value="1"/>
</dbReference>
<organism evidence="2 3">
    <name type="scientific">Saponaria officinalis</name>
    <name type="common">Common soapwort</name>
    <name type="synonym">Lychnis saponaria</name>
    <dbReference type="NCBI Taxonomy" id="3572"/>
    <lineage>
        <taxon>Eukaryota</taxon>
        <taxon>Viridiplantae</taxon>
        <taxon>Streptophyta</taxon>
        <taxon>Embryophyta</taxon>
        <taxon>Tracheophyta</taxon>
        <taxon>Spermatophyta</taxon>
        <taxon>Magnoliopsida</taxon>
        <taxon>eudicotyledons</taxon>
        <taxon>Gunneridae</taxon>
        <taxon>Pentapetalae</taxon>
        <taxon>Caryophyllales</taxon>
        <taxon>Caryophyllaceae</taxon>
        <taxon>Caryophylleae</taxon>
        <taxon>Saponaria</taxon>
    </lineage>
</organism>
<evidence type="ECO:0000313" key="3">
    <source>
        <dbReference type="Proteomes" id="UP001443914"/>
    </source>
</evidence>